<feature type="domain" description="Glycosyltransferase subfamily 4-like N-terminal" evidence="1">
    <location>
        <begin position="13"/>
        <end position="176"/>
    </location>
</feature>
<dbReference type="RefSeq" id="WP_380888524.1">
    <property type="nucleotide sequence ID" value="NZ_JBHUDY010000001.1"/>
</dbReference>
<dbReference type="Pfam" id="PF13439">
    <property type="entry name" value="Glyco_transf_4"/>
    <property type="match status" value="1"/>
</dbReference>
<dbReference type="GO" id="GO:0016757">
    <property type="term" value="F:glycosyltransferase activity"/>
    <property type="evidence" value="ECO:0007669"/>
    <property type="project" value="UniProtKB-KW"/>
</dbReference>
<keyword evidence="2" id="KW-0808">Transferase</keyword>
<protein>
    <submittedName>
        <fullName evidence="2">Glycosyltransferase</fullName>
        <ecNumber evidence="2">2.4.-.-</ecNumber>
    </submittedName>
</protein>
<dbReference type="InterPro" id="IPR028098">
    <property type="entry name" value="Glyco_trans_4-like_N"/>
</dbReference>
<dbReference type="SUPFAM" id="SSF53756">
    <property type="entry name" value="UDP-Glycosyltransferase/glycogen phosphorylase"/>
    <property type="match status" value="1"/>
</dbReference>
<name>A0ABW4I2K1_9SPHN</name>
<dbReference type="Proteomes" id="UP001597115">
    <property type="component" value="Unassembled WGS sequence"/>
</dbReference>
<organism evidence="2 3">
    <name type="scientific">Sphingomonas tabacisoli</name>
    <dbReference type="NCBI Taxonomy" id="2249466"/>
    <lineage>
        <taxon>Bacteria</taxon>
        <taxon>Pseudomonadati</taxon>
        <taxon>Pseudomonadota</taxon>
        <taxon>Alphaproteobacteria</taxon>
        <taxon>Sphingomonadales</taxon>
        <taxon>Sphingomonadaceae</taxon>
        <taxon>Sphingomonas</taxon>
    </lineage>
</organism>
<dbReference type="Pfam" id="PF13692">
    <property type="entry name" value="Glyco_trans_1_4"/>
    <property type="match status" value="1"/>
</dbReference>
<proteinExistence type="predicted"/>
<dbReference type="Gene3D" id="3.40.50.2000">
    <property type="entry name" value="Glycogen Phosphorylase B"/>
    <property type="match status" value="2"/>
</dbReference>
<comment type="caution">
    <text evidence="2">The sequence shown here is derived from an EMBL/GenBank/DDBJ whole genome shotgun (WGS) entry which is preliminary data.</text>
</comment>
<reference evidence="3" key="1">
    <citation type="journal article" date="2019" name="Int. J. Syst. Evol. Microbiol.">
        <title>The Global Catalogue of Microorganisms (GCM) 10K type strain sequencing project: providing services to taxonomists for standard genome sequencing and annotation.</title>
        <authorList>
            <consortium name="The Broad Institute Genomics Platform"/>
            <consortium name="The Broad Institute Genome Sequencing Center for Infectious Disease"/>
            <person name="Wu L."/>
            <person name="Ma J."/>
        </authorList>
    </citation>
    <scope>NUCLEOTIDE SEQUENCE [LARGE SCALE GENOMIC DNA]</scope>
    <source>
        <strain evidence="3">CGMCC 1.16275</strain>
    </source>
</reference>
<dbReference type="EC" id="2.4.-.-" evidence="2"/>
<dbReference type="CDD" id="cd03811">
    <property type="entry name" value="GT4_GT28_WabH-like"/>
    <property type="match status" value="1"/>
</dbReference>
<sequence>MLRILVPLHSFEPGGVERVALRLARAWRSAGVRLHLVLGRDERPRPDLAQGLDFDVLQQGMITTAAFETLWMLAKLPGRIRHSRPDLIFCPGNSYAVIGALLKLLLGRSCPPIVLKVSNDLRRPDLGPFARFWYRIWCRLQGRLIDRFVALSSAMRDEIKDMMKVSGDRVSVIANPALSRAEAAALAAPRGARTSNGKRYLAIGRLVPQKNFLLLIRAFSKIAAPEDRLAILGEGPERVALENLVAELGLRERVLLPGHIEATGEWLATSDIFVLSSDYEGLPAVVIEAMAAGVPVVATDCSTSMPELVDDGRLGRLIPPRDLERLAEAMQTPVHACANEARAMVDRFTVERAAPNYVALFEILVAQTGLSWGGGGFTASQPGNMRG</sequence>
<gene>
    <name evidence="2" type="ORF">ACFSCW_09080</name>
</gene>
<dbReference type="EMBL" id="JBHUDY010000001">
    <property type="protein sequence ID" value="MFD1611953.1"/>
    <property type="molecule type" value="Genomic_DNA"/>
</dbReference>
<keyword evidence="2" id="KW-0328">Glycosyltransferase</keyword>
<keyword evidence="3" id="KW-1185">Reference proteome</keyword>
<evidence type="ECO:0000313" key="2">
    <source>
        <dbReference type="EMBL" id="MFD1611953.1"/>
    </source>
</evidence>
<evidence type="ECO:0000313" key="3">
    <source>
        <dbReference type="Proteomes" id="UP001597115"/>
    </source>
</evidence>
<accession>A0ABW4I2K1</accession>
<dbReference type="PANTHER" id="PTHR12526">
    <property type="entry name" value="GLYCOSYLTRANSFERASE"/>
    <property type="match status" value="1"/>
</dbReference>
<evidence type="ECO:0000259" key="1">
    <source>
        <dbReference type="Pfam" id="PF13439"/>
    </source>
</evidence>
<dbReference type="PANTHER" id="PTHR12526:SF630">
    <property type="entry name" value="GLYCOSYLTRANSFERASE"/>
    <property type="match status" value="1"/>
</dbReference>